<dbReference type="AlphaFoldDB" id="A0A173T5S0"/>
<organism evidence="2 3">
    <name type="scientific">Roseburia intestinalis</name>
    <dbReference type="NCBI Taxonomy" id="166486"/>
    <lineage>
        <taxon>Bacteria</taxon>
        <taxon>Bacillati</taxon>
        <taxon>Bacillota</taxon>
        <taxon>Clostridia</taxon>
        <taxon>Lachnospirales</taxon>
        <taxon>Lachnospiraceae</taxon>
        <taxon>Roseburia</taxon>
    </lineage>
</organism>
<dbReference type="EMBL" id="CYXZ01000009">
    <property type="protein sequence ID" value="CUM98133.1"/>
    <property type="molecule type" value="Genomic_DNA"/>
</dbReference>
<gene>
    <name evidence="2" type="ORF">ERS852572_01360</name>
</gene>
<dbReference type="OrthoDB" id="2005428at2"/>
<proteinExistence type="predicted"/>
<evidence type="ECO:0000313" key="3">
    <source>
        <dbReference type="Proteomes" id="UP000095350"/>
    </source>
</evidence>
<dbReference type="PaxDb" id="166486-ERS852572_01360"/>
<evidence type="ECO:0000313" key="2">
    <source>
        <dbReference type="EMBL" id="CUM98133.1"/>
    </source>
</evidence>
<dbReference type="RefSeq" id="WP_055193932.1">
    <property type="nucleotide sequence ID" value="NZ_CABIYH010000009.1"/>
</dbReference>
<protein>
    <submittedName>
        <fullName evidence="2">Uncharacterized protein</fullName>
    </submittedName>
</protein>
<dbReference type="STRING" id="166486.ERS852572_01360"/>
<evidence type="ECO:0000256" key="1">
    <source>
        <dbReference type="SAM" id="SignalP"/>
    </source>
</evidence>
<reference evidence="2 3" key="1">
    <citation type="submission" date="2015-09" db="EMBL/GenBank/DDBJ databases">
        <authorList>
            <consortium name="Pathogen Informatics"/>
        </authorList>
    </citation>
    <scope>NUCLEOTIDE SEQUENCE [LARGE SCALE GENOMIC DNA]</scope>
    <source>
        <strain evidence="2 3">2789STDY5834960</strain>
    </source>
</reference>
<feature type="signal peptide" evidence="1">
    <location>
        <begin position="1"/>
        <end position="31"/>
    </location>
</feature>
<accession>A0A173T5S0</accession>
<feature type="chain" id="PRO_5008012092" evidence="1">
    <location>
        <begin position="32"/>
        <end position="249"/>
    </location>
</feature>
<sequence>MKIFKRTVSLFLAFCLCAGMLLLQPQSTVSAAVRNKPTTTVLRMYPKTQNTSAIHVNLPKGKVCYVKNIKTGSKNLIAKNTYYYTSTSSDEYAAPYASIGLYAKKKGKYVVSYDICDKAGKKLSSGKTTVYVSDDQPIKSVKFDKKYLSSAITFKKSGKLSISMNKGYKLKKITVTTYNKSGKEVVKTVKNNSTIKLGEYAQIYDNSYSDGSRYFSTSLAARTQIKITYTDKYTKQKCESSYTINRLAK</sequence>
<dbReference type="Proteomes" id="UP000095350">
    <property type="component" value="Unassembled WGS sequence"/>
</dbReference>
<keyword evidence="1" id="KW-0732">Signal</keyword>
<name>A0A173T5S0_9FIRM</name>